<evidence type="ECO:0000313" key="2">
    <source>
        <dbReference type="Proteomes" id="UP000019116"/>
    </source>
</evidence>
<evidence type="ECO:0000313" key="1">
    <source>
        <dbReference type="EnsemblPlants" id="TraesCS2B02G009200.1.cds1"/>
    </source>
</evidence>
<keyword evidence="2" id="KW-1185">Reference proteome</keyword>
<dbReference type="Gramene" id="TraesCLE_scaffold_000900_01G000600.1">
    <property type="protein sequence ID" value="TraesCLE_scaffold_000900_01G000600.1"/>
    <property type="gene ID" value="TraesCLE_scaffold_000900_01G000600"/>
</dbReference>
<reference evidence="1" key="2">
    <citation type="submission" date="2018-10" db="UniProtKB">
        <authorList>
            <consortium name="EnsemblPlants"/>
        </authorList>
    </citation>
    <scope>IDENTIFICATION</scope>
</reference>
<proteinExistence type="predicted"/>
<dbReference type="Gramene" id="TraesCS2B03G0032900.1">
    <property type="protein sequence ID" value="TraesCS2B03G0032900.1.CDS1"/>
    <property type="gene ID" value="TraesCS2B03G0032900"/>
</dbReference>
<organism evidence="1">
    <name type="scientific">Triticum aestivum</name>
    <name type="common">Wheat</name>
    <dbReference type="NCBI Taxonomy" id="4565"/>
    <lineage>
        <taxon>Eukaryota</taxon>
        <taxon>Viridiplantae</taxon>
        <taxon>Streptophyta</taxon>
        <taxon>Embryophyta</taxon>
        <taxon>Tracheophyta</taxon>
        <taxon>Spermatophyta</taxon>
        <taxon>Magnoliopsida</taxon>
        <taxon>Liliopsida</taxon>
        <taxon>Poales</taxon>
        <taxon>Poaceae</taxon>
        <taxon>BOP clade</taxon>
        <taxon>Pooideae</taxon>
        <taxon>Triticodae</taxon>
        <taxon>Triticeae</taxon>
        <taxon>Triticinae</taxon>
        <taxon>Triticum</taxon>
    </lineage>
</organism>
<dbReference type="Gramene" id="TraesROB_scaffold_003529_01G000100.1">
    <property type="protein sequence ID" value="TraesROB_scaffold_003529_01G000100.1"/>
    <property type="gene ID" value="TraesROB_scaffold_003529_01G000100"/>
</dbReference>
<dbReference type="Gramene" id="TraesCS2B02G009200.1">
    <property type="protein sequence ID" value="TraesCS2B02G009200.1.cds1"/>
    <property type="gene ID" value="TraesCS2B02G009200"/>
</dbReference>
<dbReference type="AlphaFoldDB" id="A0A3B6BWI3"/>
<dbReference type="Proteomes" id="UP000019116">
    <property type="component" value="Chromosome 2B"/>
</dbReference>
<sequence length="180" mass="19478">MATIRVMAFFAATTDHKAATTIGFCYDQRNFLLRPSKAELQPAPEAVMSLLQPPLVFATTSKLFATSIHGGAATRGGGRDVFATTGETFATSIHSWLTGGRCLQNPVRRGRRVAHGDAATMSVDGIRTAGEIASGFDGKAATEIDEQRRFLWRETEGNAARRLGVSGRRPLPSPEIRTWT</sequence>
<protein>
    <submittedName>
        <fullName evidence="1">Uncharacterized protein</fullName>
    </submittedName>
</protein>
<name>A0A3B6BWI3_WHEAT</name>
<dbReference type="EnsemblPlants" id="TraesCS2B02G009200.1">
    <property type="protein sequence ID" value="TraesCS2B02G009200.1.cds1"/>
    <property type="gene ID" value="TraesCS2B02G009200"/>
</dbReference>
<accession>A0A3B6BWI3</accession>
<reference evidence="1" key="1">
    <citation type="submission" date="2018-08" db="EMBL/GenBank/DDBJ databases">
        <authorList>
            <person name="Rossello M."/>
        </authorList>
    </citation>
    <scope>NUCLEOTIDE SEQUENCE [LARGE SCALE GENOMIC DNA]</scope>
    <source>
        <strain evidence="1">cv. Chinese Spring</strain>
    </source>
</reference>
<dbReference type="Gramene" id="TraesWEE_scaffold_000535_01G000300.1">
    <property type="protein sequence ID" value="TraesWEE_scaffold_000535_01G000300.1"/>
    <property type="gene ID" value="TraesWEE_scaffold_000535_01G000300"/>
</dbReference>